<accession>A0A0E0FTA4</accession>
<sequence length="90" mass="9995">MDQRFKHKITTDAAGLVADEALGDPRGTRRRARARSRGGAALLDHGLGAEHLGDERVAARAGLELVHLDEHRLPLRRRRRHGYGKKNTGE</sequence>
<dbReference type="EnsemblPlants" id="ONIVA01G35660.3">
    <property type="protein sequence ID" value="ONIVA01G35660.3"/>
    <property type="gene ID" value="ONIVA01G35660"/>
</dbReference>
<organism evidence="1">
    <name type="scientific">Oryza nivara</name>
    <name type="common">Indian wild rice</name>
    <name type="synonym">Oryza sativa f. spontanea</name>
    <dbReference type="NCBI Taxonomy" id="4536"/>
    <lineage>
        <taxon>Eukaryota</taxon>
        <taxon>Viridiplantae</taxon>
        <taxon>Streptophyta</taxon>
        <taxon>Embryophyta</taxon>
        <taxon>Tracheophyta</taxon>
        <taxon>Spermatophyta</taxon>
        <taxon>Magnoliopsida</taxon>
        <taxon>Liliopsida</taxon>
        <taxon>Poales</taxon>
        <taxon>Poaceae</taxon>
        <taxon>BOP clade</taxon>
        <taxon>Oryzoideae</taxon>
        <taxon>Oryzeae</taxon>
        <taxon>Oryzinae</taxon>
        <taxon>Oryza</taxon>
    </lineage>
</organism>
<dbReference type="AlphaFoldDB" id="A0A0E0FTA4"/>
<keyword evidence="2" id="KW-1185">Reference proteome</keyword>
<dbReference type="Gramene" id="ONIVA01G35660.3">
    <property type="protein sequence ID" value="ONIVA01G35660.3"/>
    <property type="gene ID" value="ONIVA01G35660"/>
</dbReference>
<name>A0A0E0FTA4_ORYNI</name>
<reference evidence="1" key="1">
    <citation type="submission" date="2015-04" db="UniProtKB">
        <authorList>
            <consortium name="EnsemblPlants"/>
        </authorList>
    </citation>
    <scope>IDENTIFICATION</scope>
    <source>
        <strain evidence="1">SL10</strain>
    </source>
</reference>
<evidence type="ECO:0000313" key="2">
    <source>
        <dbReference type="Proteomes" id="UP000006591"/>
    </source>
</evidence>
<reference evidence="1" key="2">
    <citation type="submission" date="2018-04" db="EMBL/GenBank/DDBJ databases">
        <title>OnivRS2 (Oryza nivara Reference Sequence Version 2).</title>
        <authorList>
            <person name="Zhang J."/>
            <person name="Kudrna D."/>
            <person name="Lee S."/>
            <person name="Talag J."/>
            <person name="Rajasekar S."/>
            <person name="Welchert J."/>
            <person name="Hsing Y.-I."/>
            <person name="Wing R.A."/>
        </authorList>
    </citation>
    <scope>NUCLEOTIDE SEQUENCE [LARGE SCALE GENOMIC DNA]</scope>
</reference>
<dbReference type="HOGENOM" id="CLU_2444604_0_0_1"/>
<proteinExistence type="predicted"/>
<evidence type="ECO:0000313" key="1">
    <source>
        <dbReference type="EnsemblPlants" id="ONIVA01G35660.3"/>
    </source>
</evidence>
<dbReference type="Proteomes" id="UP000006591">
    <property type="component" value="Chromosome 1"/>
</dbReference>
<protein>
    <submittedName>
        <fullName evidence="1">Uncharacterized protein</fullName>
    </submittedName>
</protein>